<reference evidence="1 2" key="1">
    <citation type="journal article" date="2010" name="Genome Biol. Evol.">
        <title>The sequence of a 1.8-mb bacterial linear plasmid reveals a rich evolutionary reservoir of secondary metabolic pathways.</title>
        <authorList>
            <person name="Medema M.H."/>
            <person name="Trefzer A."/>
            <person name="Kovalchuk A."/>
            <person name="van den Berg M."/>
            <person name="Mueller U."/>
            <person name="Heijne W."/>
            <person name="Wu L."/>
            <person name="Alam M.T."/>
            <person name="Ronning C.M."/>
            <person name="Nierman W.C."/>
            <person name="Bovenberg R.A.L."/>
            <person name="Breitling R."/>
            <person name="Takano E."/>
        </authorList>
    </citation>
    <scope>NUCLEOTIDE SEQUENCE [LARGE SCALE GENOMIC DNA]</scope>
    <source>
        <strain evidence="2">ATCC 27064 / DSM 738 / JCM 4710 / NBRC 13307 / NCIMB 12785 / NRRL 3585 / VKM Ac-602</strain>
    </source>
</reference>
<evidence type="ECO:0000313" key="2">
    <source>
        <dbReference type="Proteomes" id="UP000002357"/>
    </source>
</evidence>
<gene>
    <name evidence="1" type="ORF">SCLAV_5376</name>
</gene>
<keyword evidence="2" id="KW-1185">Reference proteome</keyword>
<name>B5GYH8_STRCL</name>
<sequence>MPSTSSVLPHTGAVTEQANLVATTLHRTTEDLCVCLSDRIGTLQGIHTVETALTLRQIKQFA</sequence>
<evidence type="ECO:0000313" key="1">
    <source>
        <dbReference type="EMBL" id="EFG10443.1"/>
    </source>
</evidence>
<dbReference type="RefSeq" id="WP_003956994.1">
    <property type="nucleotide sequence ID" value="NZ_CM000913.1"/>
</dbReference>
<dbReference type="AlphaFoldDB" id="B5GYH8"/>
<dbReference type="STRING" id="1901.BB341_01630"/>
<dbReference type="Proteomes" id="UP000002357">
    <property type="component" value="Chromosome"/>
</dbReference>
<dbReference type="GeneID" id="93728222"/>
<dbReference type="EMBL" id="CM000913">
    <property type="protein sequence ID" value="EFG10443.1"/>
    <property type="molecule type" value="Genomic_DNA"/>
</dbReference>
<dbReference type="KEGG" id="sclf:BB341_01630"/>
<protein>
    <submittedName>
        <fullName evidence="1">Uncharacterized protein</fullName>
    </submittedName>
</protein>
<accession>B5GYH8</accession>
<proteinExistence type="predicted"/>
<organism evidence="1 2">
    <name type="scientific">Streptomyces clavuligerus</name>
    <dbReference type="NCBI Taxonomy" id="1901"/>
    <lineage>
        <taxon>Bacteria</taxon>
        <taxon>Bacillati</taxon>
        <taxon>Actinomycetota</taxon>
        <taxon>Actinomycetes</taxon>
        <taxon>Kitasatosporales</taxon>
        <taxon>Streptomycetaceae</taxon>
        <taxon>Streptomyces</taxon>
    </lineage>
</organism>
<dbReference type="OrthoDB" id="3453230at2"/>